<organism evidence="8 9">
    <name type="scientific">Paenibacillus abyssi</name>
    <dbReference type="NCBI Taxonomy" id="1340531"/>
    <lineage>
        <taxon>Bacteria</taxon>
        <taxon>Bacillati</taxon>
        <taxon>Bacillota</taxon>
        <taxon>Bacilli</taxon>
        <taxon>Bacillales</taxon>
        <taxon>Paenibacillaceae</taxon>
        <taxon>Paenibacillus</taxon>
    </lineage>
</organism>
<evidence type="ECO:0000256" key="4">
    <source>
        <dbReference type="ARBA" id="ARBA00044877"/>
    </source>
</evidence>
<protein>
    <recommendedName>
        <fullName evidence="5">Nitrile hydratase subunit beta</fullName>
        <shortName evidence="5">NHase</shortName>
        <ecNumber evidence="5">4.2.1.84</ecNumber>
    </recommendedName>
</protein>
<dbReference type="SUPFAM" id="SSF50090">
    <property type="entry name" value="Electron transport accessory proteins"/>
    <property type="match status" value="1"/>
</dbReference>
<evidence type="ECO:0000256" key="3">
    <source>
        <dbReference type="ARBA" id="ARBA00023239"/>
    </source>
</evidence>
<evidence type="ECO:0000313" key="9">
    <source>
        <dbReference type="Proteomes" id="UP000644756"/>
    </source>
</evidence>
<dbReference type="Pfam" id="PF02211">
    <property type="entry name" value="NHase_beta_C"/>
    <property type="match status" value="1"/>
</dbReference>
<evidence type="ECO:0000259" key="7">
    <source>
        <dbReference type="Pfam" id="PF21006"/>
    </source>
</evidence>
<dbReference type="InterPro" id="IPR003168">
    <property type="entry name" value="Nitrile_hydratase_bsu"/>
</dbReference>
<evidence type="ECO:0000313" key="8">
    <source>
        <dbReference type="EMBL" id="GGF93405.1"/>
    </source>
</evidence>
<gene>
    <name evidence="8" type="ORF">GCM10010916_08470</name>
</gene>
<dbReference type="InterPro" id="IPR024690">
    <property type="entry name" value="CN_hydtase_beta_dom_C"/>
</dbReference>
<dbReference type="EC" id="4.2.1.84" evidence="5"/>
<dbReference type="NCBIfam" id="TIGR03888">
    <property type="entry name" value="nitrile_beta"/>
    <property type="match status" value="1"/>
</dbReference>
<comment type="caution">
    <text evidence="8">The sequence shown here is derived from an EMBL/GenBank/DDBJ whole genome shotgun (WGS) entry which is preliminary data.</text>
</comment>
<dbReference type="InterPro" id="IPR049054">
    <property type="entry name" value="CN_hydtase_beta-like_N"/>
</dbReference>
<dbReference type="Proteomes" id="UP000644756">
    <property type="component" value="Unassembled WGS sequence"/>
</dbReference>
<dbReference type="InterPro" id="IPR042262">
    <property type="entry name" value="CN_hydtase_beta_C"/>
</dbReference>
<dbReference type="InterPro" id="IPR008990">
    <property type="entry name" value="Elect_transpt_acc-like_dom_sf"/>
</dbReference>
<evidence type="ECO:0000256" key="1">
    <source>
        <dbReference type="ARBA" id="ARBA00004042"/>
    </source>
</evidence>
<reference evidence="8" key="2">
    <citation type="submission" date="2020-09" db="EMBL/GenBank/DDBJ databases">
        <authorList>
            <person name="Sun Q."/>
            <person name="Zhou Y."/>
        </authorList>
    </citation>
    <scope>NUCLEOTIDE SEQUENCE</scope>
    <source>
        <strain evidence="8">CGMCC 1.12987</strain>
    </source>
</reference>
<evidence type="ECO:0000259" key="6">
    <source>
        <dbReference type="Pfam" id="PF02211"/>
    </source>
</evidence>
<keyword evidence="9" id="KW-1185">Reference proteome</keyword>
<name>A0A917CND8_9BACL</name>
<proteinExistence type="inferred from homology"/>
<feature type="domain" description="Nitrile hydratase beta subunit" evidence="6">
    <location>
        <begin position="141"/>
        <end position="230"/>
    </location>
</feature>
<dbReference type="Pfam" id="PF21006">
    <property type="entry name" value="NHase_beta_N"/>
    <property type="match status" value="1"/>
</dbReference>
<comment type="similarity">
    <text evidence="2 5">Belongs to the nitrile hydratase subunit beta family.</text>
</comment>
<dbReference type="Gene3D" id="1.10.472.20">
    <property type="entry name" value="Nitrile hydratase, beta subunit"/>
    <property type="match status" value="1"/>
</dbReference>
<evidence type="ECO:0000256" key="2">
    <source>
        <dbReference type="ARBA" id="ARBA00009098"/>
    </source>
</evidence>
<comment type="catalytic activity">
    <reaction evidence="4 5">
        <text>an aliphatic primary amide = an aliphatic nitrile + H2O</text>
        <dbReference type="Rhea" id="RHEA:12673"/>
        <dbReference type="ChEBI" id="CHEBI:15377"/>
        <dbReference type="ChEBI" id="CHEBI:65285"/>
        <dbReference type="ChEBI" id="CHEBI:80291"/>
        <dbReference type="EC" id="4.2.1.84"/>
    </reaction>
</comment>
<dbReference type="AlphaFoldDB" id="A0A917CND8"/>
<dbReference type="RefSeq" id="WP_188529319.1">
    <property type="nucleotide sequence ID" value="NZ_BMGR01000002.1"/>
</dbReference>
<dbReference type="GO" id="GO:0018822">
    <property type="term" value="F:nitrile hydratase activity"/>
    <property type="evidence" value="ECO:0007669"/>
    <property type="project" value="UniProtKB-EC"/>
</dbReference>
<dbReference type="Gene3D" id="2.30.30.50">
    <property type="match status" value="1"/>
</dbReference>
<sequence length="239" mass="27227">MNGIHDVGGMDGFGPLQREENEPVFHACWEGRLRSILMLLNKKSRIYYVDEVRHAIERIDPVYYMGASYYQLWLLSAETLLMDKGVLTEYEIRARMDELSPDVTFEPDLVRFRQVKPCVPSSVRKSTVERSSGTESPDDPIQPKYPIGTVVKVKVMAPTGHTRVPRYIRGKEGIVEALHGNFAMPDLRVGTGINVYQPVYRVLFEARDIWGADAFPEDKLYIELWEDYLELGGAANEIG</sequence>
<dbReference type="GO" id="GO:0046914">
    <property type="term" value="F:transition metal ion binding"/>
    <property type="evidence" value="ECO:0007669"/>
    <property type="project" value="InterPro"/>
</dbReference>
<comment type="function">
    <text evidence="1 5">NHase catalyzes the hydration of various nitrile compounds to the corresponding amides.</text>
</comment>
<dbReference type="PIRSF" id="PIRSF001427">
    <property type="entry name" value="NHase_beta"/>
    <property type="match status" value="1"/>
</dbReference>
<dbReference type="EMBL" id="BMGR01000002">
    <property type="protein sequence ID" value="GGF93405.1"/>
    <property type="molecule type" value="Genomic_DNA"/>
</dbReference>
<feature type="domain" description="Nitrile hydratase beta subunit-like N-terminal" evidence="7">
    <location>
        <begin position="1"/>
        <end position="100"/>
    </location>
</feature>
<reference evidence="8" key="1">
    <citation type="journal article" date="2014" name="Int. J. Syst. Evol. Microbiol.">
        <title>Complete genome sequence of Corynebacterium casei LMG S-19264T (=DSM 44701T), isolated from a smear-ripened cheese.</title>
        <authorList>
            <consortium name="US DOE Joint Genome Institute (JGI-PGF)"/>
            <person name="Walter F."/>
            <person name="Albersmeier A."/>
            <person name="Kalinowski J."/>
            <person name="Ruckert C."/>
        </authorList>
    </citation>
    <scope>NUCLEOTIDE SEQUENCE</scope>
    <source>
        <strain evidence="8">CGMCC 1.12987</strain>
    </source>
</reference>
<evidence type="ECO:0000256" key="5">
    <source>
        <dbReference type="PIRNR" id="PIRNR001427"/>
    </source>
</evidence>
<keyword evidence="3 5" id="KW-0456">Lyase</keyword>
<accession>A0A917CND8</accession>